<dbReference type="InterPro" id="IPR036721">
    <property type="entry name" value="RCK_C_sf"/>
</dbReference>
<dbReference type="Gene3D" id="3.30.70.1450">
    <property type="entry name" value="Regulator of K+ conductance, C-terminal domain"/>
    <property type="match status" value="1"/>
</dbReference>
<evidence type="ECO:0000259" key="2">
    <source>
        <dbReference type="PROSITE" id="PS51202"/>
    </source>
</evidence>
<keyword evidence="4" id="KW-1185">Reference proteome</keyword>
<feature type="transmembrane region" description="Helical" evidence="1">
    <location>
        <begin position="136"/>
        <end position="153"/>
    </location>
</feature>
<feature type="domain" description="RCK C-terminal" evidence="2">
    <location>
        <begin position="180"/>
        <end position="264"/>
    </location>
</feature>
<evidence type="ECO:0000313" key="4">
    <source>
        <dbReference type="Proteomes" id="UP001595925"/>
    </source>
</evidence>
<name>A0ABD5QHM7_9EURY</name>
<feature type="non-terminal residue" evidence="3">
    <location>
        <position position="1"/>
    </location>
</feature>
<keyword evidence="1" id="KW-0472">Membrane</keyword>
<sequence>LSTLLAPVGRSLRKEAPRYRLLNGDCVFLQFSVEHYLMVATTQILSVFIIFALALFVVRIGAIALRMTGLSPDVASFQAASAFSGAGYTTEEAEFTVSEPSRRTIVIWLIRLGSIGIVSALATLLLSFINAEGEDFLTLIYVISGVVGILLLARSQLLNRALTPVIELALDQTTDLAIKDYTKVLGLQSEYRVAEIEINEDEWLANDTASGLDLSEEGVILLGIKRNGDYIGAPHPDTEIQPGDTVILYGKEDRLQELADRNEGDVEAHNKARDEHKNILAEQEIIIDQ</sequence>
<accession>A0ABD5QHM7</accession>
<dbReference type="Pfam" id="PF02080">
    <property type="entry name" value="TrkA_C"/>
    <property type="match status" value="1"/>
</dbReference>
<protein>
    <submittedName>
        <fullName evidence="3">TrkA C-terminal domain-containing protein</fullName>
    </submittedName>
</protein>
<proteinExistence type="predicted"/>
<dbReference type="Proteomes" id="UP001595925">
    <property type="component" value="Unassembled WGS sequence"/>
</dbReference>
<dbReference type="RefSeq" id="WP_380683578.1">
    <property type="nucleotide sequence ID" value="NZ_JBHSJG010000043.1"/>
</dbReference>
<comment type="caution">
    <text evidence="3">The sequence shown here is derived from an EMBL/GenBank/DDBJ whole genome shotgun (WGS) entry which is preliminary data.</text>
</comment>
<reference evidence="3 4" key="1">
    <citation type="journal article" date="2019" name="Int. J. Syst. Evol. Microbiol.">
        <title>The Global Catalogue of Microorganisms (GCM) 10K type strain sequencing project: providing services to taxonomists for standard genome sequencing and annotation.</title>
        <authorList>
            <consortium name="The Broad Institute Genomics Platform"/>
            <consortium name="The Broad Institute Genome Sequencing Center for Infectious Disease"/>
            <person name="Wu L."/>
            <person name="Ma J."/>
        </authorList>
    </citation>
    <scope>NUCLEOTIDE SEQUENCE [LARGE SCALE GENOMIC DNA]</scope>
    <source>
        <strain evidence="3 4">CGMCC 1.15824</strain>
    </source>
</reference>
<organism evidence="3 4">
    <name type="scientific">Saliphagus infecundisoli</name>
    <dbReference type="NCBI Taxonomy" id="1849069"/>
    <lineage>
        <taxon>Archaea</taxon>
        <taxon>Methanobacteriati</taxon>
        <taxon>Methanobacteriota</taxon>
        <taxon>Stenosarchaea group</taxon>
        <taxon>Halobacteria</taxon>
        <taxon>Halobacteriales</taxon>
        <taxon>Natrialbaceae</taxon>
        <taxon>Saliphagus</taxon>
    </lineage>
</organism>
<evidence type="ECO:0000313" key="3">
    <source>
        <dbReference type="EMBL" id="MFC4989225.1"/>
    </source>
</evidence>
<dbReference type="EMBL" id="JBHSJG010000043">
    <property type="protein sequence ID" value="MFC4989225.1"/>
    <property type="molecule type" value="Genomic_DNA"/>
</dbReference>
<evidence type="ECO:0000256" key="1">
    <source>
        <dbReference type="SAM" id="Phobius"/>
    </source>
</evidence>
<feature type="transmembrane region" description="Helical" evidence="1">
    <location>
        <begin position="108"/>
        <end position="130"/>
    </location>
</feature>
<dbReference type="PROSITE" id="PS51202">
    <property type="entry name" value="RCK_C"/>
    <property type="match status" value="1"/>
</dbReference>
<keyword evidence="1" id="KW-0812">Transmembrane</keyword>
<gene>
    <name evidence="3" type="ORF">ACFPFO_15920</name>
</gene>
<dbReference type="SUPFAM" id="SSF116726">
    <property type="entry name" value="TrkA C-terminal domain-like"/>
    <property type="match status" value="1"/>
</dbReference>
<dbReference type="InterPro" id="IPR006037">
    <property type="entry name" value="RCK_C"/>
</dbReference>
<keyword evidence="1" id="KW-1133">Transmembrane helix</keyword>
<dbReference type="AlphaFoldDB" id="A0ABD5QHM7"/>
<feature type="transmembrane region" description="Helical" evidence="1">
    <location>
        <begin position="36"/>
        <end position="58"/>
    </location>
</feature>